<comment type="similarity">
    <text evidence="2 4">Belongs to the trehalose phosphatase family.</text>
</comment>
<dbReference type="Proteomes" id="UP000194139">
    <property type="component" value="Chromosome"/>
</dbReference>
<dbReference type="GO" id="GO:0004805">
    <property type="term" value="F:trehalose-phosphatase activity"/>
    <property type="evidence" value="ECO:0007669"/>
    <property type="project" value="UniProtKB-EC"/>
</dbReference>
<dbReference type="EC" id="3.1.3.12" evidence="4"/>
<dbReference type="InterPro" id="IPR044651">
    <property type="entry name" value="OTSB-like"/>
</dbReference>
<evidence type="ECO:0000256" key="4">
    <source>
        <dbReference type="RuleBase" id="RU361117"/>
    </source>
</evidence>
<proteinExistence type="inferred from homology"/>
<dbReference type="GO" id="GO:0046872">
    <property type="term" value="F:metal ion binding"/>
    <property type="evidence" value="ECO:0007669"/>
    <property type="project" value="UniProtKB-KW"/>
</dbReference>
<comment type="cofactor">
    <cofactor evidence="4">
        <name>Mg(2+)</name>
        <dbReference type="ChEBI" id="CHEBI:18420"/>
    </cofactor>
</comment>
<dbReference type="AlphaFoldDB" id="A0A1W6Z1P6"/>
<dbReference type="Pfam" id="PF02358">
    <property type="entry name" value="Trehalose_PPase"/>
    <property type="match status" value="1"/>
</dbReference>
<evidence type="ECO:0000256" key="1">
    <source>
        <dbReference type="ARBA" id="ARBA00005199"/>
    </source>
</evidence>
<dbReference type="NCBIfam" id="TIGR00685">
    <property type="entry name" value="T6PP"/>
    <property type="match status" value="1"/>
</dbReference>
<keyword evidence="6" id="KW-1185">Reference proteome</keyword>
<dbReference type="InterPro" id="IPR023214">
    <property type="entry name" value="HAD_sf"/>
</dbReference>
<comment type="pathway">
    <text evidence="1 4">Glycan biosynthesis; trehalose biosynthesis.</text>
</comment>
<dbReference type="CDD" id="cd01627">
    <property type="entry name" value="HAD_TPP"/>
    <property type="match status" value="1"/>
</dbReference>
<dbReference type="InterPro" id="IPR036412">
    <property type="entry name" value="HAD-like_sf"/>
</dbReference>
<keyword evidence="4" id="KW-0460">Magnesium</keyword>
<protein>
    <recommendedName>
        <fullName evidence="4">Trehalose 6-phosphate phosphatase</fullName>
        <ecNumber evidence="4">3.1.3.12</ecNumber>
    </recommendedName>
</protein>
<dbReference type="PANTHER" id="PTHR43768">
    <property type="entry name" value="TREHALOSE 6-PHOSPHATE PHOSPHATASE"/>
    <property type="match status" value="1"/>
</dbReference>
<reference evidence="5 6" key="1">
    <citation type="submission" date="2017-05" db="EMBL/GenBank/DDBJ databases">
        <title>Complete and WGS of Bordetella genogroups.</title>
        <authorList>
            <person name="Spilker T."/>
            <person name="LiPuma J."/>
        </authorList>
    </citation>
    <scope>NUCLEOTIDE SEQUENCE [LARGE SCALE GENOMIC DNA]</scope>
    <source>
        <strain evidence="5 6">AU17164</strain>
    </source>
</reference>
<dbReference type="SUPFAM" id="SSF56784">
    <property type="entry name" value="HAD-like"/>
    <property type="match status" value="1"/>
</dbReference>
<evidence type="ECO:0000313" key="6">
    <source>
        <dbReference type="Proteomes" id="UP000194139"/>
    </source>
</evidence>
<comment type="function">
    <text evidence="4">Removes the phosphate from trehalose 6-phosphate to produce free trehalose.</text>
</comment>
<sequence>MPRAGESYHVQRTSLPVTSENVGKHALLFDLDGTLAPIAATPEQAHVPAATIETLERLHGLTQGAVAIVSGRPLSQIDTLIHPLVLCGAGLHGAQWREPDGRVHTLPVDTAGVEAMAQTLAPLVARWAGIQLEHKGLSLAVHYRNSPDREQDVKIAAQMALQPHADRFVLQPGKMVVEIKPRQASKAAAIGRLMGMPPFAGRIPVFAGDDLTDEAGFEAVKAMGGVAIKIGEGDSIADWRLPTPAALAGWLALL</sequence>
<dbReference type="UniPathway" id="UPA00299"/>
<dbReference type="EMBL" id="CP021109">
    <property type="protein sequence ID" value="ARP87236.1"/>
    <property type="molecule type" value="Genomic_DNA"/>
</dbReference>
<organism evidence="5 6">
    <name type="scientific">Bordetella genomosp. 9</name>
    <dbReference type="NCBI Taxonomy" id="1416803"/>
    <lineage>
        <taxon>Bacteria</taxon>
        <taxon>Pseudomonadati</taxon>
        <taxon>Pseudomonadota</taxon>
        <taxon>Betaproteobacteria</taxon>
        <taxon>Burkholderiales</taxon>
        <taxon>Alcaligenaceae</taxon>
        <taxon>Bordetella</taxon>
    </lineage>
</organism>
<evidence type="ECO:0000256" key="2">
    <source>
        <dbReference type="ARBA" id="ARBA00008770"/>
    </source>
</evidence>
<dbReference type="PANTHER" id="PTHR43768:SF3">
    <property type="entry name" value="TREHALOSE 6-PHOSPHATE PHOSPHATASE"/>
    <property type="match status" value="1"/>
</dbReference>
<name>A0A1W6Z1P6_9BORD</name>
<keyword evidence="4" id="KW-0479">Metal-binding</keyword>
<dbReference type="Gene3D" id="3.30.70.1020">
    <property type="entry name" value="Trehalose-6-phosphate phosphatase related protein, domain 2"/>
    <property type="match status" value="1"/>
</dbReference>
<dbReference type="GO" id="GO:0005992">
    <property type="term" value="P:trehalose biosynthetic process"/>
    <property type="evidence" value="ECO:0007669"/>
    <property type="project" value="UniProtKB-UniPathway"/>
</dbReference>
<dbReference type="InterPro" id="IPR003337">
    <property type="entry name" value="Trehalose_PPase"/>
</dbReference>
<dbReference type="Gene3D" id="3.40.50.1000">
    <property type="entry name" value="HAD superfamily/HAD-like"/>
    <property type="match status" value="1"/>
</dbReference>
<keyword evidence="3 4" id="KW-0378">Hydrolase</keyword>
<comment type="catalytic activity">
    <reaction evidence="4">
        <text>alpha,alpha-trehalose 6-phosphate + H2O = alpha,alpha-trehalose + phosphate</text>
        <dbReference type="Rhea" id="RHEA:23420"/>
        <dbReference type="ChEBI" id="CHEBI:15377"/>
        <dbReference type="ChEBI" id="CHEBI:16551"/>
        <dbReference type="ChEBI" id="CHEBI:43474"/>
        <dbReference type="ChEBI" id="CHEBI:58429"/>
        <dbReference type="EC" id="3.1.3.12"/>
    </reaction>
</comment>
<evidence type="ECO:0000256" key="3">
    <source>
        <dbReference type="ARBA" id="ARBA00022801"/>
    </source>
</evidence>
<gene>
    <name evidence="5" type="ORF">CAL13_14265</name>
</gene>
<accession>A0A1W6Z1P6</accession>
<evidence type="ECO:0000313" key="5">
    <source>
        <dbReference type="EMBL" id="ARP87236.1"/>
    </source>
</evidence>
<dbReference type="NCBIfam" id="TIGR01484">
    <property type="entry name" value="HAD-SF-IIB"/>
    <property type="match status" value="1"/>
</dbReference>
<dbReference type="InterPro" id="IPR006379">
    <property type="entry name" value="HAD-SF_hydro_IIB"/>
</dbReference>